<comment type="caution">
    <text evidence="10">The sequence shown here is derived from an EMBL/GenBank/DDBJ whole genome shotgun (WGS) entry which is preliminary data.</text>
</comment>
<reference evidence="10 11" key="1">
    <citation type="submission" date="2018-05" db="EMBL/GenBank/DDBJ databases">
        <title>Acuticoccus sediminis sp. nov., isolated from deep-sea sediment of Indian Ocean.</title>
        <authorList>
            <person name="Liu X."/>
            <person name="Lai Q."/>
            <person name="Du Y."/>
            <person name="Sun F."/>
            <person name="Zhang X."/>
            <person name="Wang S."/>
            <person name="Shao Z."/>
        </authorList>
    </citation>
    <scope>NUCLEOTIDE SEQUENCE [LARGE SCALE GENOMIC DNA]</scope>
    <source>
        <strain evidence="10 11">PTG4-2</strain>
    </source>
</reference>
<feature type="domain" description="Acyl-CoA dehydrogenase/oxidase N-terminal" evidence="9">
    <location>
        <begin position="5"/>
        <end position="116"/>
    </location>
</feature>
<dbReference type="GO" id="GO:0003995">
    <property type="term" value="F:acyl-CoA dehydrogenase activity"/>
    <property type="evidence" value="ECO:0007669"/>
    <property type="project" value="TreeGrafter"/>
</dbReference>
<dbReference type="AlphaFoldDB" id="A0A8B2NL94"/>
<name>A0A8B2NL94_9HYPH</name>
<evidence type="ECO:0000313" key="10">
    <source>
        <dbReference type="EMBL" id="RAH98865.1"/>
    </source>
</evidence>
<feature type="domain" description="Acyl-CoA dehydrogenase/oxidase C-terminal" evidence="7">
    <location>
        <begin position="226"/>
        <end position="374"/>
    </location>
</feature>
<organism evidence="10 11">
    <name type="scientific">Acuticoccus sediminis</name>
    <dbReference type="NCBI Taxonomy" id="2184697"/>
    <lineage>
        <taxon>Bacteria</taxon>
        <taxon>Pseudomonadati</taxon>
        <taxon>Pseudomonadota</taxon>
        <taxon>Alphaproteobacteria</taxon>
        <taxon>Hyphomicrobiales</taxon>
        <taxon>Amorphaceae</taxon>
        <taxon>Acuticoccus</taxon>
    </lineage>
</organism>
<dbReference type="Proteomes" id="UP000249590">
    <property type="component" value="Unassembled WGS sequence"/>
</dbReference>
<keyword evidence="3 6" id="KW-0285">Flavoprotein</keyword>
<dbReference type="Pfam" id="PF00441">
    <property type="entry name" value="Acyl-CoA_dh_1"/>
    <property type="match status" value="1"/>
</dbReference>
<evidence type="ECO:0000256" key="3">
    <source>
        <dbReference type="ARBA" id="ARBA00022630"/>
    </source>
</evidence>
<dbReference type="EMBL" id="QHHQ01000006">
    <property type="protein sequence ID" value="RAH98865.1"/>
    <property type="molecule type" value="Genomic_DNA"/>
</dbReference>
<dbReference type="PIRSF" id="PIRSF016578">
    <property type="entry name" value="HsaA"/>
    <property type="match status" value="1"/>
</dbReference>
<evidence type="ECO:0000256" key="5">
    <source>
        <dbReference type="ARBA" id="ARBA00023002"/>
    </source>
</evidence>
<dbReference type="InterPro" id="IPR009075">
    <property type="entry name" value="AcylCo_DH/oxidase_C"/>
</dbReference>
<dbReference type="CDD" id="cd00567">
    <property type="entry name" value="ACAD"/>
    <property type="match status" value="1"/>
</dbReference>
<proteinExistence type="inferred from homology"/>
<dbReference type="Gene3D" id="1.10.540.10">
    <property type="entry name" value="Acyl-CoA dehydrogenase/oxidase, N-terminal domain"/>
    <property type="match status" value="1"/>
</dbReference>
<keyword evidence="11" id="KW-1185">Reference proteome</keyword>
<dbReference type="PANTHER" id="PTHR43884:SF12">
    <property type="entry name" value="ISOVALERYL-COA DEHYDROGENASE, MITOCHONDRIAL-RELATED"/>
    <property type="match status" value="1"/>
</dbReference>
<dbReference type="FunFam" id="1.20.140.10:FF:000001">
    <property type="entry name" value="Acyl-CoA dehydrogenase"/>
    <property type="match status" value="1"/>
</dbReference>
<evidence type="ECO:0000313" key="11">
    <source>
        <dbReference type="Proteomes" id="UP000249590"/>
    </source>
</evidence>
<dbReference type="InterPro" id="IPR036250">
    <property type="entry name" value="AcylCo_DH-like_C"/>
</dbReference>
<gene>
    <name evidence="10" type="ORF">DLJ53_24845</name>
</gene>
<evidence type="ECO:0000259" key="8">
    <source>
        <dbReference type="Pfam" id="PF02770"/>
    </source>
</evidence>
<dbReference type="Gene3D" id="1.20.140.10">
    <property type="entry name" value="Butyryl-CoA Dehydrogenase, subunit A, domain 3"/>
    <property type="match status" value="1"/>
</dbReference>
<dbReference type="GO" id="GO:0050660">
    <property type="term" value="F:flavin adenine dinucleotide binding"/>
    <property type="evidence" value="ECO:0007669"/>
    <property type="project" value="InterPro"/>
</dbReference>
<evidence type="ECO:0000256" key="2">
    <source>
        <dbReference type="ARBA" id="ARBA00009347"/>
    </source>
</evidence>
<dbReference type="RefSeq" id="WP_111350294.1">
    <property type="nucleotide sequence ID" value="NZ_JAIWKD010000004.1"/>
</dbReference>
<dbReference type="InterPro" id="IPR013786">
    <property type="entry name" value="AcylCoA_DH/ox_N"/>
</dbReference>
<comment type="similarity">
    <text evidence="2 6">Belongs to the acyl-CoA dehydrogenase family.</text>
</comment>
<dbReference type="Pfam" id="PF02771">
    <property type="entry name" value="Acyl-CoA_dh_N"/>
    <property type="match status" value="1"/>
</dbReference>
<evidence type="ECO:0000256" key="4">
    <source>
        <dbReference type="ARBA" id="ARBA00022827"/>
    </source>
</evidence>
<protein>
    <recommendedName>
        <fullName evidence="12">Acyl-CoA dehydrogenase</fullName>
    </recommendedName>
</protein>
<dbReference type="SUPFAM" id="SSF56645">
    <property type="entry name" value="Acyl-CoA dehydrogenase NM domain-like"/>
    <property type="match status" value="1"/>
</dbReference>
<dbReference type="SUPFAM" id="SSF47203">
    <property type="entry name" value="Acyl-CoA dehydrogenase C-terminal domain-like"/>
    <property type="match status" value="1"/>
</dbReference>
<dbReference type="InterPro" id="IPR046373">
    <property type="entry name" value="Acyl-CoA_Oxase/DH_mid-dom_sf"/>
</dbReference>
<evidence type="ECO:0000256" key="1">
    <source>
        <dbReference type="ARBA" id="ARBA00001974"/>
    </source>
</evidence>
<keyword evidence="4 6" id="KW-0274">FAD</keyword>
<keyword evidence="5 6" id="KW-0560">Oxidoreductase</keyword>
<evidence type="ECO:0000256" key="6">
    <source>
        <dbReference type="RuleBase" id="RU362125"/>
    </source>
</evidence>
<dbReference type="PANTHER" id="PTHR43884">
    <property type="entry name" value="ACYL-COA DEHYDROGENASE"/>
    <property type="match status" value="1"/>
</dbReference>
<dbReference type="Gene3D" id="2.40.110.10">
    <property type="entry name" value="Butyryl-CoA Dehydrogenase, subunit A, domain 2"/>
    <property type="match status" value="1"/>
</dbReference>
<dbReference type="InterPro" id="IPR009100">
    <property type="entry name" value="AcylCoA_DH/oxidase_NM_dom_sf"/>
</dbReference>
<dbReference type="InterPro" id="IPR037069">
    <property type="entry name" value="AcylCoA_DH/ox_N_sf"/>
</dbReference>
<dbReference type="InterPro" id="IPR006091">
    <property type="entry name" value="Acyl-CoA_Oxase/DH_mid-dom"/>
</dbReference>
<evidence type="ECO:0008006" key="12">
    <source>
        <dbReference type="Google" id="ProtNLM"/>
    </source>
</evidence>
<comment type="cofactor">
    <cofactor evidence="1 6">
        <name>FAD</name>
        <dbReference type="ChEBI" id="CHEBI:57692"/>
    </cofactor>
</comment>
<dbReference type="OrthoDB" id="9775090at2"/>
<accession>A0A8B2NL94</accession>
<sequence length="377" mass="41219">MTTADDEQLVLQSVDAFCERHLTPAEVQRRDEAHTPANDLLVPMAEMGLIRAPFPEAVGGIDLPWSSMCKVQERLSYSAYFAGSILNRVLSFGIMPLMAHGTEAQKDALLPGLFDGQRVIALALTEPDVGSDARAVKTRAVRKGDGWVLNGRKTWISDAGGASHLLTLCRTPEEGERSLTAFLVPTDAPGIAMTTLPKVGNNCMPSYDIGLDDVPVADEWRLADVGKGFAAVTSALIYSRASQAATNVGLAQSAADLATQYARERHQFGRAIGEFQVIKHRLVDMHTEVMKARLMVRELARRIDMGEEPLEIAAMAKITATEALQFVVNHGMQIMASAGYSMDSAMQRHWRDARLFTFGEGSNEIQREIIAKVLRIP</sequence>
<evidence type="ECO:0000259" key="9">
    <source>
        <dbReference type="Pfam" id="PF02771"/>
    </source>
</evidence>
<dbReference type="Pfam" id="PF02770">
    <property type="entry name" value="Acyl-CoA_dh_M"/>
    <property type="match status" value="1"/>
</dbReference>
<feature type="domain" description="Acyl-CoA oxidase/dehydrogenase middle" evidence="8">
    <location>
        <begin position="121"/>
        <end position="214"/>
    </location>
</feature>
<evidence type="ECO:0000259" key="7">
    <source>
        <dbReference type="Pfam" id="PF00441"/>
    </source>
</evidence>